<dbReference type="EMBL" id="BMOD01000004">
    <property type="protein sequence ID" value="GGJ30332.1"/>
    <property type="molecule type" value="Genomic_DNA"/>
</dbReference>
<accession>A0ABQ2CYV7</accession>
<comment type="cofactor">
    <cofactor evidence="6">
        <name>Mn(2+)</name>
        <dbReference type="ChEBI" id="CHEBI:29035"/>
    </cofactor>
</comment>
<evidence type="ECO:0000256" key="4">
    <source>
        <dbReference type="ARBA" id="ARBA00023211"/>
    </source>
</evidence>
<dbReference type="SUPFAM" id="SSF51556">
    <property type="entry name" value="Metallo-dependent hydrolases"/>
    <property type="match status" value="1"/>
</dbReference>
<keyword evidence="10" id="KW-1185">Reference proteome</keyword>
<comment type="similarity">
    <text evidence="1 6">Belongs to the metallo-dependent hydrolases superfamily. Adenine deaminase family.</text>
</comment>
<dbReference type="Gene3D" id="2.30.40.10">
    <property type="entry name" value="Urease, subunit C, domain 1"/>
    <property type="match status" value="1"/>
</dbReference>
<keyword evidence="3 6" id="KW-0378">Hydrolase</keyword>
<dbReference type="Pfam" id="PF01979">
    <property type="entry name" value="Amidohydro_1"/>
    <property type="match status" value="1"/>
</dbReference>
<dbReference type="InterPro" id="IPR011059">
    <property type="entry name" value="Metal-dep_hydrolase_composite"/>
</dbReference>
<evidence type="ECO:0000313" key="9">
    <source>
        <dbReference type="EMBL" id="GGJ30332.1"/>
    </source>
</evidence>
<comment type="catalytic activity">
    <reaction evidence="5 6">
        <text>adenine + H2O + H(+) = hypoxanthine + NH4(+)</text>
        <dbReference type="Rhea" id="RHEA:23688"/>
        <dbReference type="ChEBI" id="CHEBI:15377"/>
        <dbReference type="ChEBI" id="CHEBI:15378"/>
        <dbReference type="ChEBI" id="CHEBI:16708"/>
        <dbReference type="ChEBI" id="CHEBI:17368"/>
        <dbReference type="ChEBI" id="CHEBI:28938"/>
        <dbReference type="EC" id="3.5.4.2"/>
    </reaction>
</comment>
<dbReference type="Proteomes" id="UP000632222">
    <property type="component" value="Unassembled WGS sequence"/>
</dbReference>
<dbReference type="PANTHER" id="PTHR11113">
    <property type="entry name" value="N-ACETYLGLUCOSAMINE-6-PHOSPHATE DEACETYLASE"/>
    <property type="match status" value="1"/>
</dbReference>
<dbReference type="PANTHER" id="PTHR11113:SF2">
    <property type="entry name" value="ADENINE DEAMINASE"/>
    <property type="match status" value="1"/>
</dbReference>
<evidence type="ECO:0000259" key="7">
    <source>
        <dbReference type="Pfam" id="PF01979"/>
    </source>
</evidence>
<feature type="domain" description="Adenine deaminase C-terminal" evidence="8">
    <location>
        <begin position="391"/>
        <end position="538"/>
    </location>
</feature>
<evidence type="ECO:0000259" key="8">
    <source>
        <dbReference type="Pfam" id="PF13382"/>
    </source>
</evidence>
<dbReference type="SUPFAM" id="SSF51338">
    <property type="entry name" value="Composite domain of metallo-dependent hydrolases"/>
    <property type="match status" value="1"/>
</dbReference>
<dbReference type="InterPro" id="IPR032466">
    <property type="entry name" value="Metal_Hydrolase"/>
</dbReference>
<dbReference type="EC" id="3.5.4.2" evidence="2 6"/>
<dbReference type="HAMAP" id="MF_01518">
    <property type="entry name" value="Adenine_deamin"/>
    <property type="match status" value="1"/>
</dbReference>
<protein>
    <recommendedName>
        <fullName evidence="2 6">Adenine deaminase</fullName>
        <shortName evidence="6">Adenase</shortName>
        <shortName evidence="6">Adenine aminase</shortName>
        <ecNumber evidence="2 6">3.5.4.2</ecNumber>
    </recommendedName>
</protein>
<comment type="caution">
    <text evidence="9">The sequence shown here is derived from an EMBL/GenBank/DDBJ whole genome shotgun (WGS) entry which is preliminary data.</text>
</comment>
<dbReference type="NCBIfam" id="TIGR01178">
    <property type="entry name" value="ade"/>
    <property type="match status" value="1"/>
</dbReference>
<evidence type="ECO:0000313" key="10">
    <source>
        <dbReference type="Proteomes" id="UP000632222"/>
    </source>
</evidence>
<dbReference type="InterPro" id="IPR006679">
    <property type="entry name" value="Adenine_deam"/>
</dbReference>
<name>A0ABQ2CYV7_9DEIO</name>
<evidence type="ECO:0000256" key="6">
    <source>
        <dbReference type="HAMAP-Rule" id="MF_01518"/>
    </source>
</evidence>
<evidence type="ECO:0000256" key="2">
    <source>
        <dbReference type="ARBA" id="ARBA00012782"/>
    </source>
</evidence>
<evidence type="ECO:0000256" key="1">
    <source>
        <dbReference type="ARBA" id="ARBA00006773"/>
    </source>
</evidence>
<evidence type="ECO:0000256" key="3">
    <source>
        <dbReference type="ARBA" id="ARBA00022801"/>
    </source>
</evidence>
<keyword evidence="4 6" id="KW-0464">Manganese</keyword>
<evidence type="ECO:0000256" key="5">
    <source>
        <dbReference type="ARBA" id="ARBA00047720"/>
    </source>
</evidence>
<reference evidence="10" key="1">
    <citation type="journal article" date="2019" name="Int. J. Syst. Evol. Microbiol.">
        <title>The Global Catalogue of Microorganisms (GCM) 10K type strain sequencing project: providing services to taxonomists for standard genome sequencing and annotation.</title>
        <authorList>
            <consortium name="The Broad Institute Genomics Platform"/>
            <consortium name="The Broad Institute Genome Sequencing Center for Infectious Disease"/>
            <person name="Wu L."/>
            <person name="Ma J."/>
        </authorList>
    </citation>
    <scope>NUCLEOTIDE SEQUENCE [LARGE SCALE GENOMIC DNA]</scope>
    <source>
        <strain evidence="10">JCM 14370</strain>
    </source>
</reference>
<proteinExistence type="inferred from homology"/>
<dbReference type="InterPro" id="IPR026912">
    <property type="entry name" value="Adenine_deam_C"/>
</dbReference>
<dbReference type="Pfam" id="PF13382">
    <property type="entry name" value="Adenine_deam_C"/>
    <property type="match status" value="1"/>
</dbReference>
<feature type="domain" description="Amidohydrolase-related" evidence="7">
    <location>
        <begin position="62"/>
        <end position="340"/>
    </location>
</feature>
<gene>
    <name evidence="6 9" type="primary">ade</name>
    <name evidence="9" type="ORF">GCM10008938_15410</name>
</gene>
<sequence length="541" mass="57624">MIESIRAALGQEKVDLLIRNARMVSVLTREILEVEVAVHQGRFVGFGGKYQAHEILDAQGAYLAPGFIDGHVHIESSMLAPASFAAAVLPRGTTTVIAEPHEIVNVLGLRGQSWMLEAGRSSGMRVYVSTPSCVPASAFEAGCTHLDAKDISQALSEPGSLGLAEMMNYPGVLSGDAGVWSVLEAARGKRIDGHAAGLSGQTLQAYASAGIHSDHEAVTPDQAWDRLRAGMWLMVREGSAARNLQDLLPVLKKEPRRAMCVTDDVDVKELLALGHLDRVLRIAVQGGLDPIYALSLVTSNPAEYWGLHDLGAIAPGYHADFVLLEDLQDFRVLQTYVGGKPAQAGRHTPELIGGGVKLGTGWSEAHFEVPASHPVIGVLPTQIETRKKDQGSSDGVKLVSIERHLEGLQYASALTHGMGLQHGAFGCTIQHDAHNLMVAGTNDADIRLCAQVIEQMQGGVAVVADGEVRATLPLPIGGLMSSEPPEVVAALQDEIEQAVHQLGCPLPHPIMTLAFLGLSVIPALKLTPLGLFDVESFELIQ</sequence>
<dbReference type="Gene3D" id="3.20.20.140">
    <property type="entry name" value="Metal-dependent hydrolases"/>
    <property type="match status" value="1"/>
</dbReference>
<organism evidence="9 10">
    <name type="scientific">Deinococcus roseus</name>
    <dbReference type="NCBI Taxonomy" id="392414"/>
    <lineage>
        <taxon>Bacteria</taxon>
        <taxon>Thermotogati</taxon>
        <taxon>Deinococcota</taxon>
        <taxon>Deinococci</taxon>
        <taxon>Deinococcales</taxon>
        <taxon>Deinococcaceae</taxon>
        <taxon>Deinococcus</taxon>
    </lineage>
</organism>
<dbReference type="InterPro" id="IPR006680">
    <property type="entry name" value="Amidohydro-rel"/>
</dbReference>
<dbReference type="CDD" id="cd01295">
    <property type="entry name" value="AdeC"/>
    <property type="match status" value="1"/>
</dbReference>
<dbReference type="RefSeq" id="WP_189002030.1">
    <property type="nucleotide sequence ID" value="NZ_BMOD01000004.1"/>
</dbReference>